<proteinExistence type="inferred from homology"/>
<feature type="transmembrane region" description="Helical" evidence="7">
    <location>
        <begin position="277"/>
        <end position="300"/>
    </location>
</feature>
<evidence type="ECO:0000259" key="8">
    <source>
        <dbReference type="Pfam" id="PF00248"/>
    </source>
</evidence>
<evidence type="ECO:0000256" key="7">
    <source>
        <dbReference type="SAM" id="Phobius"/>
    </source>
</evidence>
<reference evidence="9 10" key="1">
    <citation type="submission" date="2016-10" db="EMBL/GenBank/DDBJ databases">
        <title>Genome sequence of the basidiomycete white-rot fungus Trametes pubescens.</title>
        <authorList>
            <person name="Makela M.R."/>
            <person name="Granchi Z."/>
            <person name="Peng M."/>
            <person name="De Vries R.P."/>
            <person name="Grigoriev I."/>
            <person name="Riley R."/>
            <person name="Hilden K."/>
        </authorList>
    </citation>
    <scope>NUCLEOTIDE SEQUENCE [LARGE SCALE GENOMIC DNA]</scope>
    <source>
        <strain evidence="9 10">FBCC735</strain>
    </source>
</reference>
<comment type="caution">
    <text evidence="9">The sequence shown here is derived from an EMBL/GenBank/DDBJ whole genome shotgun (WGS) entry which is preliminary data.</text>
</comment>
<feature type="domain" description="NADP-dependent oxidoreductase" evidence="8">
    <location>
        <begin position="17"/>
        <end position="262"/>
    </location>
</feature>
<dbReference type="Pfam" id="PF00248">
    <property type="entry name" value="Aldo_ket_red"/>
    <property type="match status" value="1"/>
</dbReference>
<dbReference type="InterPro" id="IPR023210">
    <property type="entry name" value="NADP_OxRdtase_dom"/>
</dbReference>
<evidence type="ECO:0000256" key="5">
    <source>
        <dbReference type="PIRSR" id="PIRSR000097-2"/>
    </source>
</evidence>
<evidence type="ECO:0000256" key="1">
    <source>
        <dbReference type="ARBA" id="ARBA00007905"/>
    </source>
</evidence>
<dbReference type="SUPFAM" id="SSF51430">
    <property type="entry name" value="NAD(P)-linked oxidoreductase"/>
    <property type="match status" value="1"/>
</dbReference>
<accession>A0A1M2VJM0</accession>
<evidence type="ECO:0000256" key="3">
    <source>
        <dbReference type="ARBA" id="ARBA00023002"/>
    </source>
</evidence>
<evidence type="ECO:0000256" key="4">
    <source>
        <dbReference type="PIRSR" id="PIRSR000097-1"/>
    </source>
</evidence>
<dbReference type="InterPro" id="IPR044494">
    <property type="entry name" value="AKR3C2/3"/>
</dbReference>
<dbReference type="InterPro" id="IPR018170">
    <property type="entry name" value="Aldo/ket_reductase_CS"/>
</dbReference>
<evidence type="ECO:0000313" key="9">
    <source>
        <dbReference type="EMBL" id="OJT07768.1"/>
    </source>
</evidence>
<dbReference type="OrthoDB" id="416253at2759"/>
<dbReference type="PANTHER" id="PTHR43827:SF3">
    <property type="entry name" value="NADP-DEPENDENT OXIDOREDUCTASE DOMAIN-CONTAINING PROTEIN"/>
    <property type="match status" value="1"/>
</dbReference>
<keyword evidence="7" id="KW-0812">Transmembrane</keyword>
<protein>
    <submittedName>
        <fullName evidence="9">NAD/NADP-dependent indole-3-acetaldehyde reductase</fullName>
    </submittedName>
</protein>
<dbReference type="Proteomes" id="UP000184267">
    <property type="component" value="Unassembled WGS sequence"/>
</dbReference>
<keyword evidence="7" id="KW-1133">Transmembrane helix</keyword>
<dbReference type="PANTHER" id="PTHR43827">
    <property type="entry name" value="2,5-DIKETO-D-GLUCONIC ACID REDUCTASE"/>
    <property type="match status" value="1"/>
</dbReference>
<dbReference type="Gene3D" id="3.20.20.100">
    <property type="entry name" value="NADP-dependent oxidoreductase domain"/>
    <property type="match status" value="1"/>
</dbReference>
<dbReference type="InterPro" id="IPR020471">
    <property type="entry name" value="AKR"/>
</dbReference>
<evidence type="ECO:0000256" key="2">
    <source>
        <dbReference type="ARBA" id="ARBA00022857"/>
    </source>
</evidence>
<evidence type="ECO:0000256" key="6">
    <source>
        <dbReference type="PIRSR" id="PIRSR000097-3"/>
    </source>
</evidence>
<dbReference type="AlphaFoldDB" id="A0A1M2VJM0"/>
<feature type="binding site" evidence="5">
    <location>
        <position position="107"/>
    </location>
    <ligand>
        <name>substrate</name>
    </ligand>
</feature>
<sequence>MPWELIKLNDGTSIPSVAFGTWTLGGGSQATDFVDQAISVGFSHIDTAQAYRNEEEAGKAIRESGLPRKDLYITTKFSGRDGLDIETSIQNSLKFLGVDYVDLYLIHHPRLATPDIPTAWAKMEKLKQDGLVKSIGVSNFGVPELQILLDSAKIKPVANQILLHPYVHAQQLPIIAFGNAHGIVSEAYSVLIPLTHQPGGPVDKPVGAIAARLSVKPEQVLLAWAKAKGVVVVTSSTKKERLEGYLAAGDIELTPADVVAIDVAGAAGTRQLTVRTFVNRVAVVTLATALAFAVCGYMGVDLI</sequence>
<evidence type="ECO:0000313" key="10">
    <source>
        <dbReference type="Proteomes" id="UP000184267"/>
    </source>
</evidence>
<dbReference type="GO" id="GO:0016616">
    <property type="term" value="F:oxidoreductase activity, acting on the CH-OH group of donors, NAD or NADP as acceptor"/>
    <property type="evidence" value="ECO:0007669"/>
    <property type="project" value="UniProtKB-ARBA"/>
</dbReference>
<feature type="site" description="Lowers pKa of active site Tyr" evidence="6">
    <location>
        <position position="76"/>
    </location>
</feature>
<dbReference type="InterPro" id="IPR036812">
    <property type="entry name" value="NAD(P)_OxRdtase_dom_sf"/>
</dbReference>
<organism evidence="9 10">
    <name type="scientific">Trametes pubescens</name>
    <name type="common">White-rot fungus</name>
    <dbReference type="NCBI Taxonomy" id="154538"/>
    <lineage>
        <taxon>Eukaryota</taxon>
        <taxon>Fungi</taxon>
        <taxon>Dikarya</taxon>
        <taxon>Basidiomycota</taxon>
        <taxon>Agaricomycotina</taxon>
        <taxon>Agaricomycetes</taxon>
        <taxon>Polyporales</taxon>
        <taxon>Polyporaceae</taxon>
        <taxon>Trametes</taxon>
    </lineage>
</organism>
<gene>
    <name evidence="9" type="ORF">TRAPUB_1360</name>
</gene>
<keyword evidence="3" id="KW-0560">Oxidoreductase</keyword>
<dbReference type="GO" id="GO:0016652">
    <property type="term" value="F:oxidoreductase activity, acting on NAD(P)H as acceptor"/>
    <property type="evidence" value="ECO:0007669"/>
    <property type="project" value="InterPro"/>
</dbReference>
<keyword evidence="7" id="KW-0472">Membrane</keyword>
<dbReference type="CDD" id="cd19120">
    <property type="entry name" value="AKR_AKR3C2-3"/>
    <property type="match status" value="1"/>
</dbReference>
<dbReference type="PRINTS" id="PR00069">
    <property type="entry name" value="ALDKETRDTASE"/>
</dbReference>
<comment type="similarity">
    <text evidence="1">Belongs to the aldo/keto reductase family.</text>
</comment>
<name>A0A1M2VJM0_TRAPU</name>
<keyword evidence="2" id="KW-0521">NADP</keyword>
<keyword evidence="10" id="KW-1185">Reference proteome</keyword>
<feature type="active site" description="Proton donor" evidence="4">
    <location>
        <position position="51"/>
    </location>
</feature>
<dbReference type="OMA" id="HWPMAYQ"/>
<dbReference type="FunFam" id="3.20.20.100:FF:000002">
    <property type="entry name" value="2,5-diketo-D-gluconic acid reductase A"/>
    <property type="match status" value="1"/>
</dbReference>
<dbReference type="EMBL" id="MNAD01001129">
    <property type="protein sequence ID" value="OJT07768.1"/>
    <property type="molecule type" value="Genomic_DNA"/>
</dbReference>
<dbReference type="STRING" id="154538.A0A1M2VJM0"/>
<dbReference type="PIRSF" id="PIRSF000097">
    <property type="entry name" value="AKR"/>
    <property type="match status" value="1"/>
</dbReference>
<dbReference type="PROSITE" id="PS00062">
    <property type="entry name" value="ALDOKETO_REDUCTASE_2"/>
    <property type="match status" value="1"/>
</dbReference>